<protein>
    <submittedName>
        <fullName evidence="1">Uncharacterized protein</fullName>
    </submittedName>
</protein>
<name>A0A6C0C465_9ZZZZ</name>
<organism evidence="1">
    <name type="scientific">viral metagenome</name>
    <dbReference type="NCBI Taxonomy" id="1070528"/>
    <lineage>
        <taxon>unclassified sequences</taxon>
        <taxon>metagenomes</taxon>
        <taxon>organismal metagenomes</taxon>
    </lineage>
</organism>
<dbReference type="AlphaFoldDB" id="A0A6C0C465"/>
<evidence type="ECO:0000313" key="1">
    <source>
        <dbReference type="EMBL" id="QHS99397.1"/>
    </source>
</evidence>
<proteinExistence type="predicted"/>
<dbReference type="EMBL" id="MN739341">
    <property type="protein sequence ID" value="QHS99397.1"/>
    <property type="molecule type" value="Genomic_DNA"/>
</dbReference>
<sequence>MICAPPSLNWNNCEEEYEITEDIWFDLEAQEYWVIDIPNQKINSENRYKKFINIYLKYWINKY</sequence>
<accession>A0A6C0C465</accession>
<reference evidence="1" key="1">
    <citation type="journal article" date="2020" name="Nature">
        <title>Giant virus diversity and host interactions through global metagenomics.</title>
        <authorList>
            <person name="Schulz F."/>
            <person name="Roux S."/>
            <person name="Paez-Espino D."/>
            <person name="Jungbluth S."/>
            <person name="Walsh D.A."/>
            <person name="Denef V.J."/>
            <person name="McMahon K.D."/>
            <person name="Konstantinidis K.T."/>
            <person name="Eloe-Fadrosh E.A."/>
            <person name="Kyrpides N.C."/>
            <person name="Woyke T."/>
        </authorList>
    </citation>
    <scope>NUCLEOTIDE SEQUENCE</scope>
    <source>
        <strain evidence="1">GVMAG-M-3300020185-33</strain>
    </source>
</reference>